<keyword evidence="1" id="KW-0812">Transmembrane</keyword>
<organism evidence="2 3">
    <name type="scientific">Parvularcula marina</name>
    <dbReference type="NCBI Taxonomy" id="2292771"/>
    <lineage>
        <taxon>Bacteria</taxon>
        <taxon>Pseudomonadati</taxon>
        <taxon>Pseudomonadota</taxon>
        <taxon>Alphaproteobacteria</taxon>
        <taxon>Parvularculales</taxon>
        <taxon>Parvularculaceae</taxon>
        <taxon>Parvularcula</taxon>
    </lineage>
</organism>
<evidence type="ECO:0000313" key="3">
    <source>
        <dbReference type="Proteomes" id="UP000264589"/>
    </source>
</evidence>
<keyword evidence="1" id="KW-1133">Transmembrane helix</keyword>
<dbReference type="InParanoid" id="A0A371RGY8"/>
<accession>A0A371RGY8</accession>
<dbReference type="AlphaFoldDB" id="A0A371RGY8"/>
<sequence>MIIPPRDPDNPGTIHRRTLIIIVLLVVVAGLAGYIRLSADTDTVIRKRAEEVCGEGNVKAISPTGKIQCGTPVEEAGDE</sequence>
<reference evidence="2 3" key="1">
    <citation type="submission" date="2018-08" db="EMBL/GenBank/DDBJ databases">
        <title>Parvularcula sp. SM1705, isolated from surface water of the South Sea China.</title>
        <authorList>
            <person name="Sun L."/>
        </authorList>
    </citation>
    <scope>NUCLEOTIDE SEQUENCE [LARGE SCALE GENOMIC DNA]</scope>
    <source>
        <strain evidence="2 3">SM1705</strain>
    </source>
</reference>
<name>A0A371RGY8_9PROT</name>
<protein>
    <submittedName>
        <fullName evidence="2">Uncharacterized protein</fullName>
    </submittedName>
</protein>
<dbReference type="RefSeq" id="WP_116391318.1">
    <property type="nucleotide sequence ID" value="NZ_CAXQPM010000009.1"/>
</dbReference>
<proteinExistence type="predicted"/>
<gene>
    <name evidence="2" type="ORF">DX908_04975</name>
</gene>
<evidence type="ECO:0000313" key="2">
    <source>
        <dbReference type="EMBL" id="RFB04685.1"/>
    </source>
</evidence>
<dbReference type="EMBL" id="QUQO01000001">
    <property type="protein sequence ID" value="RFB04685.1"/>
    <property type="molecule type" value="Genomic_DNA"/>
</dbReference>
<keyword evidence="1" id="KW-0472">Membrane</keyword>
<feature type="transmembrane region" description="Helical" evidence="1">
    <location>
        <begin position="20"/>
        <end position="39"/>
    </location>
</feature>
<keyword evidence="3" id="KW-1185">Reference proteome</keyword>
<comment type="caution">
    <text evidence="2">The sequence shown here is derived from an EMBL/GenBank/DDBJ whole genome shotgun (WGS) entry which is preliminary data.</text>
</comment>
<dbReference type="Proteomes" id="UP000264589">
    <property type="component" value="Unassembled WGS sequence"/>
</dbReference>
<evidence type="ECO:0000256" key="1">
    <source>
        <dbReference type="SAM" id="Phobius"/>
    </source>
</evidence>